<evidence type="ECO:0000313" key="2">
    <source>
        <dbReference type="Proteomes" id="UP000234579"/>
    </source>
</evidence>
<dbReference type="RefSeq" id="WP_101812364.1">
    <property type="nucleotide sequence ID" value="NZ_PKGI01000051.1"/>
</dbReference>
<reference evidence="2" key="1">
    <citation type="submission" date="2017-12" db="EMBL/GenBank/DDBJ databases">
        <authorList>
            <person name="Christensen H."/>
        </authorList>
    </citation>
    <scope>NUCLEOTIDE SEQUENCE [LARGE SCALE GENOMIC DNA]</scope>
    <source>
        <strain evidence="2">268A</strain>
    </source>
</reference>
<evidence type="ECO:0008006" key="3">
    <source>
        <dbReference type="Google" id="ProtNLM"/>
    </source>
</evidence>
<sequence>MDTIEKVKTILGFTDNSKDSLLASIQSVIEARLKMKLGNVSEVPSELDYILVEATISRFNRINDEGKKSASESDVSATYETDDLAPFADDIQEWIDNHRDTTKGKFVMF</sequence>
<dbReference type="Pfam" id="PF05135">
    <property type="entry name" value="Phage_connect_1"/>
    <property type="match status" value="1"/>
</dbReference>
<dbReference type="Proteomes" id="UP000234579">
    <property type="component" value="Unassembled WGS sequence"/>
</dbReference>
<dbReference type="AlphaFoldDB" id="A0A2I2A8Q2"/>
<protein>
    <recommendedName>
        <fullName evidence="3">Phage head-tail connector protein</fullName>
    </recommendedName>
</protein>
<comment type="caution">
    <text evidence="1">The sequence shown here is derived from an EMBL/GenBank/DDBJ whole genome shotgun (WGS) entry which is preliminary data.</text>
</comment>
<name>A0A2I2A8Q2_9LACO</name>
<dbReference type="Gene3D" id="1.10.246.150">
    <property type="match status" value="1"/>
</dbReference>
<dbReference type="InterPro" id="IPR021146">
    <property type="entry name" value="Phage_gp6-like_head-tail"/>
</dbReference>
<organism evidence="1 2">
    <name type="scientific">Ligilactobacillus agilis</name>
    <dbReference type="NCBI Taxonomy" id="1601"/>
    <lineage>
        <taxon>Bacteria</taxon>
        <taxon>Bacillati</taxon>
        <taxon>Bacillota</taxon>
        <taxon>Bacilli</taxon>
        <taxon>Lactobacillales</taxon>
        <taxon>Lactobacillaceae</taxon>
        <taxon>Ligilactobacillus</taxon>
    </lineage>
</organism>
<dbReference type="InterPro" id="IPR053746">
    <property type="entry name" value="Viral_HT_Connector_Assembly"/>
</dbReference>
<gene>
    <name evidence="1" type="ORF">CYR79_09805</name>
</gene>
<accession>A0A2I2A8Q2</accession>
<evidence type="ECO:0000313" key="1">
    <source>
        <dbReference type="EMBL" id="PLA75770.1"/>
    </source>
</evidence>
<proteinExistence type="predicted"/>
<dbReference type="EMBL" id="PKGI01000051">
    <property type="protein sequence ID" value="PLA75770.1"/>
    <property type="molecule type" value="Genomic_DNA"/>
</dbReference>